<protein>
    <submittedName>
        <fullName evidence="1">Uncharacterized protein</fullName>
    </submittedName>
</protein>
<sequence>MEWRLARLTCCFEAPQIYCYRGRTSYGSILVPPVGLGIDPVILNLSQLTKLSLNFHITPVGGRLIHDGFNRNQVHIRSRSLVASSPESSGSILVPRLGWETSLFPPVNDECNSRTRFSNRLGYRLVEKRTPISRQLCTWRERYSLARSVVSISELIKF</sequence>
<accession>A0A4Y2WQ17</accession>
<dbReference type="Proteomes" id="UP000499080">
    <property type="component" value="Unassembled WGS sequence"/>
</dbReference>
<gene>
    <name evidence="1" type="ORF">AVEN_263183_1</name>
</gene>
<evidence type="ECO:0000313" key="2">
    <source>
        <dbReference type="Proteomes" id="UP000499080"/>
    </source>
</evidence>
<reference evidence="1 2" key="1">
    <citation type="journal article" date="2019" name="Sci. Rep.">
        <title>Orb-weaving spider Araneus ventricosus genome elucidates the spidroin gene catalogue.</title>
        <authorList>
            <person name="Kono N."/>
            <person name="Nakamura H."/>
            <person name="Ohtoshi R."/>
            <person name="Moran D.A.P."/>
            <person name="Shinohara A."/>
            <person name="Yoshida Y."/>
            <person name="Fujiwara M."/>
            <person name="Mori M."/>
            <person name="Tomita M."/>
            <person name="Arakawa K."/>
        </authorList>
    </citation>
    <scope>NUCLEOTIDE SEQUENCE [LARGE SCALE GENOMIC DNA]</scope>
</reference>
<name>A0A4Y2WQ17_ARAVE</name>
<keyword evidence="2" id="KW-1185">Reference proteome</keyword>
<dbReference type="AlphaFoldDB" id="A0A4Y2WQ17"/>
<proteinExistence type="predicted"/>
<evidence type="ECO:0000313" key="1">
    <source>
        <dbReference type="EMBL" id="GBO38806.1"/>
    </source>
</evidence>
<dbReference type="EMBL" id="BGPR01063632">
    <property type="protein sequence ID" value="GBO38806.1"/>
    <property type="molecule type" value="Genomic_DNA"/>
</dbReference>
<comment type="caution">
    <text evidence="1">The sequence shown here is derived from an EMBL/GenBank/DDBJ whole genome shotgun (WGS) entry which is preliminary data.</text>
</comment>
<organism evidence="1 2">
    <name type="scientific">Araneus ventricosus</name>
    <name type="common">Orbweaver spider</name>
    <name type="synonym">Epeira ventricosa</name>
    <dbReference type="NCBI Taxonomy" id="182803"/>
    <lineage>
        <taxon>Eukaryota</taxon>
        <taxon>Metazoa</taxon>
        <taxon>Ecdysozoa</taxon>
        <taxon>Arthropoda</taxon>
        <taxon>Chelicerata</taxon>
        <taxon>Arachnida</taxon>
        <taxon>Araneae</taxon>
        <taxon>Araneomorphae</taxon>
        <taxon>Entelegynae</taxon>
        <taxon>Araneoidea</taxon>
        <taxon>Araneidae</taxon>
        <taxon>Araneus</taxon>
    </lineage>
</organism>